<reference evidence="3 4" key="1">
    <citation type="submission" date="2020-03" db="EMBL/GenBank/DDBJ databases">
        <title>Genomic Encyclopedia of Type Strains, Phase IV (KMG-IV): sequencing the most valuable type-strain genomes for metagenomic binning, comparative biology and taxonomic classification.</title>
        <authorList>
            <person name="Goeker M."/>
        </authorList>
    </citation>
    <scope>NUCLEOTIDE SEQUENCE [LARGE SCALE GENOMIC DNA]</scope>
    <source>
        <strain evidence="3 4">DSM 101599</strain>
    </source>
</reference>
<feature type="compositionally biased region" description="Basic and acidic residues" evidence="1">
    <location>
        <begin position="134"/>
        <end position="146"/>
    </location>
</feature>
<evidence type="ECO:0000313" key="4">
    <source>
        <dbReference type="Proteomes" id="UP000745859"/>
    </source>
</evidence>
<evidence type="ECO:0000259" key="2">
    <source>
        <dbReference type="Pfam" id="PF07929"/>
    </source>
</evidence>
<organism evidence="3 4">
    <name type="scientific">Wenyingzhuangia heitensis</name>
    <dbReference type="NCBI Taxonomy" id="1487859"/>
    <lineage>
        <taxon>Bacteria</taxon>
        <taxon>Pseudomonadati</taxon>
        <taxon>Bacteroidota</taxon>
        <taxon>Flavobacteriia</taxon>
        <taxon>Flavobacteriales</taxon>
        <taxon>Flavobacteriaceae</taxon>
        <taxon>Wenyingzhuangia</taxon>
    </lineage>
</organism>
<feature type="domain" description="Plasmid pRiA4b Orf3-like" evidence="2">
    <location>
        <begin position="2"/>
        <end position="120"/>
    </location>
</feature>
<accession>A0ABX0UBC0</accession>
<evidence type="ECO:0000256" key="1">
    <source>
        <dbReference type="SAM" id="MobiDB-lite"/>
    </source>
</evidence>
<dbReference type="Proteomes" id="UP000745859">
    <property type="component" value="Unassembled WGS sequence"/>
</dbReference>
<feature type="region of interest" description="Disordered" evidence="1">
    <location>
        <begin position="134"/>
        <end position="153"/>
    </location>
</feature>
<keyword evidence="4" id="KW-1185">Reference proteome</keyword>
<sequence>MIYKIRVVLDTKEDVIRTLLVDSKSTLEDFHKLIAEVFGFNGQEMASFFRADDEWNQGEEIPLCSMDDAPDALCMATTTLEQNIEDPEEKLIYLYDYMNMWTFYCELIEVTKTTFSAIPNLVLSIGETPDQAPEKEFVAEKSKDSFDLDDDDFDNDYDEFSDFENLDDIDLDKY</sequence>
<proteinExistence type="predicted"/>
<dbReference type="Pfam" id="PF07929">
    <property type="entry name" value="PRiA4_ORF3"/>
    <property type="match status" value="1"/>
</dbReference>
<protein>
    <recommendedName>
        <fullName evidence="2">Plasmid pRiA4b Orf3-like domain-containing protein</fullName>
    </recommendedName>
</protein>
<name>A0ABX0UBC0_9FLAO</name>
<dbReference type="SUPFAM" id="SSF159941">
    <property type="entry name" value="MM3350-like"/>
    <property type="match status" value="1"/>
</dbReference>
<comment type="caution">
    <text evidence="3">The sequence shown here is derived from an EMBL/GenBank/DDBJ whole genome shotgun (WGS) entry which is preliminary data.</text>
</comment>
<evidence type="ECO:0000313" key="3">
    <source>
        <dbReference type="EMBL" id="NIJ46124.1"/>
    </source>
</evidence>
<dbReference type="InterPro" id="IPR012912">
    <property type="entry name" value="Plasmid_pRiA4b_Orf3-like"/>
</dbReference>
<gene>
    <name evidence="3" type="ORF">FHR24_002602</name>
</gene>
<dbReference type="Gene3D" id="3.10.290.30">
    <property type="entry name" value="MM3350-like"/>
    <property type="match status" value="1"/>
</dbReference>
<dbReference type="InterPro" id="IPR024047">
    <property type="entry name" value="MM3350-like_sf"/>
</dbReference>
<dbReference type="EMBL" id="JAASQL010000004">
    <property type="protein sequence ID" value="NIJ46124.1"/>
    <property type="molecule type" value="Genomic_DNA"/>
</dbReference>
<dbReference type="RefSeq" id="WP_208412355.1">
    <property type="nucleotide sequence ID" value="NZ_JAASQL010000004.1"/>
</dbReference>